<proteinExistence type="predicted"/>
<sequence length="393" mass="42950">MGTDFATYLQNLQTFLSLPRETVPQLTASETRKALQWAGQALGLEFTEVEGVAPTFLLLPAAGGVPTMVLFASWHAEALPVQPAAVEGGERLALATALAGLGREAGSASNGGAPASIVVVPGTTQGSLVLADTLREHRARLRAPVAFWPRITPRAPRRRRIFLGSRGRVVLGIWETGVNAYRLRDRMVEELRADAYGPRPLDFELLRKVAQNRDAMDFLEETLEEPEPGAGEDALKEALFAPRGQVVLPQVKHPDRPQAWLILEITENAEPAELLERARRHAGGGRIEMAEGFPWDRISIHHPSAQAGIKFSKEVSEGAEIWPSAPWVTASGIFTRALGTPLAEWGIPIDASVAVRFPKPEQFEKLAAEAAGLIRHAKEKTSPERRRTSRYES</sequence>
<dbReference type="EMBL" id="VBOR01000048">
    <property type="protein sequence ID" value="TMQ49903.1"/>
    <property type="molecule type" value="Genomic_DNA"/>
</dbReference>
<evidence type="ECO:0008006" key="4">
    <source>
        <dbReference type="Google" id="ProtNLM"/>
    </source>
</evidence>
<comment type="caution">
    <text evidence="2">The sequence shown here is derived from an EMBL/GenBank/DDBJ whole genome shotgun (WGS) entry which is preliminary data.</text>
</comment>
<feature type="compositionally biased region" description="Basic and acidic residues" evidence="1">
    <location>
        <begin position="379"/>
        <end position="393"/>
    </location>
</feature>
<accession>A0A538SEU8</accession>
<organism evidence="2 3">
    <name type="scientific">Eiseniibacteriota bacterium</name>
    <dbReference type="NCBI Taxonomy" id="2212470"/>
    <lineage>
        <taxon>Bacteria</taxon>
        <taxon>Candidatus Eiseniibacteriota</taxon>
    </lineage>
</organism>
<dbReference type="AlphaFoldDB" id="A0A538SEU8"/>
<evidence type="ECO:0000313" key="2">
    <source>
        <dbReference type="EMBL" id="TMQ49903.1"/>
    </source>
</evidence>
<feature type="region of interest" description="Disordered" evidence="1">
    <location>
        <begin position="374"/>
        <end position="393"/>
    </location>
</feature>
<gene>
    <name evidence="2" type="ORF">E6K71_03770</name>
</gene>
<name>A0A538SEU8_UNCEI</name>
<dbReference type="Proteomes" id="UP000316292">
    <property type="component" value="Unassembled WGS sequence"/>
</dbReference>
<protein>
    <recommendedName>
        <fullName evidence="4">M20/M25/M40 family metallo-hydrolase</fullName>
    </recommendedName>
</protein>
<evidence type="ECO:0000313" key="3">
    <source>
        <dbReference type="Proteomes" id="UP000316292"/>
    </source>
</evidence>
<reference evidence="2 3" key="1">
    <citation type="journal article" date="2019" name="Nat. Microbiol.">
        <title>Mediterranean grassland soil C-N compound turnover is dependent on rainfall and depth, and is mediated by genomically divergent microorganisms.</title>
        <authorList>
            <person name="Diamond S."/>
            <person name="Andeer P.F."/>
            <person name="Li Z."/>
            <person name="Crits-Christoph A."/>
            <person name="Burstein D."/>
            <person name="Anantharaman K."/>
            <person name="Lane K.R."/>
            <person name="Thomas B.C."/>
            <person name="Pan C."/>
            <person name="Northen T.R."/>
            <person name="Banfield J.F."/>
        </authorList>
    </citation>
    <scope>NUCLEOTIDE SEQUENCE [LARGE SCALE GENOMIC DNA]</scope>
    <source>
        <strain evidence="2">WS_1</strain>
    </source>
</reference>
<evidence type="ECO:0000256" key="1">
    <source>
        <dbReference type="SAM" id="MobiDB-lite"/>
    </source>
</evidence>